<accession>A0A2T0QYD4</accession>
<sequence length="378" mass="40092">MQVVGGLARRAIGDFTLESLLQDLAVAVADVLEIDGVGVSYHDGEHMRVVHTLPPLVDGAERVQEEDGSGPCHDAVNTESQVSEGELAQHSYRWPRFAEQALAAGLNAVAALPMLGRGRAWGALNLYRREPGPFSAEELTAAQVLTDVACGYVVMAHDRAVAEEAERQAAHTATHDGLTGLPNRALLYDRLNHAVATTSRGRRAMAVIFIDLDGFKSVNDTHGHQAGDELLRQVAGRLSTVVRKGDTLARWGGDEFVVICEALTPGHPRSAGAAAGRSSGDAPQGADEHALEVIVDRLHGVLAAPFELPAVVRIGASVGVAAGVPDDGSSTGRDDVDALLRLADEAMYTAKRQQHQDAESSHKVINLLVEEDSTRTDG</sequence>
<proteinExistence type="predicted"/>
<dbReference type="SUPFAM" id="SSF55073">
    <property type="entry name" value="Nucleotide cyclase"/>
    <property type="match status" value="1"/>
</dbReference>
<dbReference type="InterPro" id="IPR000160">
    <property type="entry name" value="GGDEF_dom"/>
</dbReference>
<feature type="domain" description="GGDEF" evidence="1">
    <location>
        <begin position="203"/>
        <end position="363"/>
    </location>
</feature>
<organism evidence="2 3">
    <name type="scientific">Kineococcus rhizosphaerae</name>
    <dbReference type="NCBI Taxonomy" id="559628"/>
    <lineage>
        <taxon>Bacteria</taxon>
        <taxon>Bacillati</taxon>
        <taxon>Actinomycetota</taxon>
        <taxon>Actinomycetes</taxon>
        <taxon>Kineosporiales</taxon>
        <taxon>Kineosporiaceae</taxon>
        <taxon>Kineococcus</taxon>
    </lineage>
</organism>
<gene>
    <name evidence="2" type="ORF">CLV37_1136</name>
</gene>
<dbReference type="InterPro" id="IPR029016">
    <property type="entry name" value="GAF-like_dom_sf"/>
</dbReference>
<protein>
    <submittedName>
        <fullName evidence="2">Diguanylate cyclase (GGDEF)-like protein</fullName>
    </submittedName>
</protein>
<dbReference type="AlphaFoldDB" id="A0A2T0QYD4"/>
<dbReference type="SMART" id="SM00267">
    <property type="entry name" value="GGDEF"/>
    <property type="match status" value="1"/>
</dbReference>
<dbReference type="NCBIfam" id="TIGR00254">
    <property type="entry name" value="GGDEF"/>
    <property type="match status" value="1"/>
</dbReference>
<dbReference type="InterPro" id="IPR003018">
    <property type="entry name" value="GAF"/>
</dbReference>
<dbReference type="PROSITE" id="PS50887">
    <property type="entry name" value="GGDEF"/>
    <property type="match status" value="1"/>
</dbReference>
<dbReference type="CDD" id="cd01949">
    <property type="entry name" value="GGDEF"/>
    <property type="match status" value="1"/>
</dbReference>
<dbReference type="Gene3D" id="3.30.70.270">
    <property type="match status" value="1"/>
</dbReference>
<evidence type="ECO:0000313" key="3">
    <source>
        <dbReference type="Proteomes" id="UP000238083"/>
    </source>
</evidence>
<reference evidence="2 3" key="1">
    <citation type="submission" date="2018-03" db="EMBL/GenBank/DDBJ databases">
        <title>Genomic Encyclopedia of Archaeal and Bacterial Type Strains, Phase II (KMG-II): from individual species to whole genera.</title>
        <authorList>
            <person name="Goeker M."/>
        </authorList>
    </citation>
    <scope>NUCLEOTIDE SEQUENCE [LARGE SCALE GENOMIC DNA]</scope>
    <source>
        <strain evidence="2 3">DSM 19711</strain>
    </source>
</reference>
<evidence type="ECO:0000259" key="1">
    <source>
        <dbReference type="PROSITE" id="PS50887"/>
    </source>
</evidence>
<dbReference type="InterPro" id="IPR052163">
    <property type="entry name" value="DGC-Regulatory_Protein"/>
</dbReference>
<dbReference type="SUPFAM" id="SSF55781">
    <property type="entry name" value="GAF domain-like"/>
    <property type="match status" value="1"/>
</dbReference>
<dbReference type="InterPro" id="IPR043128">
    <property type="entry name" value="Rev_trsase/Diguanyl_cyclase"/>
</dbReference>
<dbReference type="Pfam" id="PF00990">
    <property type="entry name" value="GGDEF"/>
    <property type="match status" value="1"/>
</dbReference>
<name>A0A2T0QYD4_9ACTN</name>
<dbReference type="PANTHER" id="PTHR46663:SF2">
    <property type="entry name" value="GGDEF DOMAIN-CONTAINING PROTEIN"/>
    <property type="match status" value="1"/>
</dbReference>
<dbReference type="RefSeq" id="WP_170127415.1">
    <property type="nucleotide sequence ID" value="NZ_PVZF01000013.1"/>
</dbReference>
<dbReference type="SMART" id="SM00065">
    <property type="entry name" value="GAF"/>
    <property type="match status" value="1"/>
</dbReference>
<dbReference type="Pfam" id="PF01590">
    <property type="entry name" value="GAF"/>
    <property type="match status" value="1"/>
</dbReference>
<dbReference type="InterPro" id="IPR029787">
    <property type="entry name" value="Nucleotide_cyclase"/>
</dbReference>
<comment type="caution">
    <text evidence="2">The sequence shown here is derived from an EMBL/GenBank/DDBJ whole genome shotgun (WGS) entry which is preliminary data.</text>
</comment>
<dbReference type="Gene3D" id="3.30.450.40">
    <property type="match status" value="1"/>
</dbReference>
<dbReference type="PANTHER" id="PTHR46663">
    <property type="entry name" value="DIGUANYLATE CYCLASE DGCT-RELATED"/>
    <property type="match status" value="1"/>
</dbReference>
<dbReference type="Proteomes" id="UP000238083">
    <property type="component" value="Unassembled WGS sequence"/>
</dbReference>
<keyword evidence="3" id="KW-1185">Reference proteome</keyword>
<evidence type="ECO:0000313" key="2">
    <source>
        <dbReference type="EMBL" id="PRY11385.1"/>
    </source>
</evidence>
<dbReference type="EMBL" id="PVZF01000013">
    <property type="protein sequence ID" value="PRY11385.1"/>
    <property type="molecule type" value="Genomic_DNA"/>
</dbReference>